<dbReference type="Gene3D" id="3.10.620.30">
    <property type="match status" value="1"/>
</dbReference>
<dbReference type="InterPro" id="IPR038765">
    <property type="entry name" value="Papain-like_cys_pep_sf"/>
</dbReference>
<proteinExistence type="predicted"/>
<dbReference type="Proteomes" id="UP001315278">
    <property type="component" value="Unassembled WGS sequence"/>
</dbReference>
<dbReference type="InterPro" id="IPR002931">
    <property type="entry name" value="Transglutaminase-like"/>
</dbReference>
<dbReference type="Pfam" id="PF01841">
    <property type="entry name" value="Transglut_core"/>
    <property type="match status" value="1"/>
</dbReference>
<evidence type="ECO:0000259" key="1">
    <source>
        <dbReference type="Pfam" id="PF01841"/>
    </source>
</evidence>
<feature type="domain" description="Transglutaminase-like" evidence="1">
    <location>
        <begin position="89"/>
        <end position="149"/>
    </location>
</feature>
<evidence type="ECO:0000313" key="2">
    <source>
        <dbReference type="EMBL" id="MBR0801362.1"/>
    </source>
</evidence>
<dbReference type="EMBL" id="JAFCJH010000079">
    <property type="protein sequence ID" value="MBR0801362.1"/>
    <property type="molecule type" value="Genomic_DNA"/>
</dbReference>
<organism evidence="2 3">
    <name type="scientific">Bradyrhizobium jicamae</name>
    <dbReference type="NCBI Taxonomy" id="280332"/>
    <lineage>
        <taxon>Bacteria</taxon>
        <taxon>Pseudomonadati</taxon>
        <taxon>Pseudomonadota</taxon>
        <taxon>Alphaproteobacteria</taxon>
        <taxon>Hyphomicrobiales</taxon>
        <taxon>Nitrobacteraceae</taxon>
        <taxon>Bradyrhizobium</taxon>
    </lineage>
</organism>
<gene>
    <name evidence="2" type="ORF">JQ615_39045</name>
</gene>
<comment type="caution">
    <text evidence="2">The sequence shown here is derived from an EMBL/GenBank/DDBJ whole genome shotgun (WGS) entry which is preliminary data.</text>
</comment>
<reference evidence="3" key="1">
    <citation type="journal article" date="2021" name="ISME J.">
        <title>Evolutionary origin and ecological implication of a unique nif island in free-living Bradyrhizobium lineages.</title>
        <authorList>
            <person name="Tao J."/>
        </authorList>
    </citation>
    <scope>NUCLEOTIDE SEQUENCE [LARGE SCALE GENOMIC DNA]</scope>
    <source>
        <strain evidence="3">SZCCT0434</strain>
    </source>
</reference>
<sequence>MNLDQYRKPVAMSDVGQHATRLAGLPPEPGALAKTVQGLMIHQHIAPTYGVTLGPDQRAQSHLRPVDAILDEITARDARPLSAARAPGERQVGVCRHFTLLHVAMLRTHGIPARARCGFGAYFEKGRYIDHWVTEYWSEQHQRWQLFDAQLDEHQRELFKISFDPANVPRDQFVIAGDAWQLCRSGNNDPDSFGILHMHGLWFIAGNLIRDIAALNNREMLPWDIWGAMRRKDSELDLALFDRLAAVSREPDAHAGELGALFADERVSVPKVVFNAELDRMQEL</sequence>
<dbReference type="RefSeq" id="WP_212397987.1">
    <property type="nucleotide sequence ID" value="NZ_JAFCJH010000079.1"/>
</dbReference>
<dbReference type="SUPFAM" id="SSF54001">
    <property type="entry name" value="Cysteine proteinases"/>
    <property type="match status" value="1"/>
</dbReference>
<name>A0ABS5FX44_9BRAD</name>
<protein>
    <submittedName>
        <fullName evidence="2">Transglutaminase domain-containing protein</fullName>
    </submittedName>
</protein>
<accession>A0ABS5FX44</accession>
<evidence type="ECO:0000313" key="3">
    <source>
        <dbReference type="Proteomes" id="UP001315278"/>
    </source>
</evidence>
<keyword evidence="3" id="KW-1185">Reference proteome</keyword>